<organism evidence="9 10">
    <name type="scientific">Arthrobacter methylotrophus</name>
    <dbReference type="NCBI Taxonomy" id="121291"/>
    <lineage>
        <taxon>Bacteria</taxon>
        <taxon>Bacillati</taxon>
        <taxon>Actinomycetota</taxon>
        <taxon>Actinomycetes</taxon>
        <taxon>Micrococcales</taxon>
        <taxon>Micrococcaceae</taxon>
        <taxon>Arthrobacter</taxon>
    </lineage>
</organism>
<feature type="transmembrane region" description="Helical" evidence="7">
    <location>
        <begin position="149"/>
        <end position="167"/>
    </location>
</feature>
<comment type="subcellular location">
    <subcellularLocation>
        <location evidence="1">Cell membrane</location>
        <topology evidence="1">Multi-pass membrane protein</topology>
    </subcellularLocation>
</comment>
<feature type="domain" description="Phosphatidic acid phosphatase type 2/haloperoxidase" evidence="8">
    <location>
        <begin position="57"/>
        <end position="164"/>
    </location>
</feature>
<keyword evidence="4" id="KW-0378">Hydrolase</keyword>
<evidence type="ECO:0000313" key="10">
    <source>
        <dbReference type="Proteomes" id="UP001589536"/>
    </source>
</evidence>
<evidence type="ECO:0000256" key="1">
    <source>
        <dbReference type="ARBA" id="ARBA00004651"/>
    </source>
</evidence>
<reference evidence="9 10" key="1">
    <citation type="submission" date="2024-09" db="EMBL/GenBank/DDBJ databases">
        <authorList>
            <person name="Sun Q."/>
            <person name="Mori K."/>
        </authorList>
    </citation>
    <scope>NUCLEOTIDE SEQUENCE [LARGE SCALE GENOMIC DNA]</scope>
    <source>
        <strain evidence="9 10">JCM 13519</strain>
    </source>
</reference>
<feature type="transmembrane region" description="Helical" evidence="7">
    <location>
        <begin position="58"/>
        <end position="78"/>
    </location>
</feature>
<dbReference type="PANTHER" id="PTHR14969:SF62">
    <property type="entry name" value="DECAPRENYLPHOSPHORYL-5-PHOSPHORIBOSE PHOSPHATASE RV3807C-RELATED"/>
    <property type="match status" value="1"/>
</dbReference>
<dbReference type="SUPFAM" id="SSF48317">
    <property type="entry name" value="Acid phosphatase/Vanadium-dependent haloperoxidase"/>
    <property type="match status" value="1"/>
</dbReference>
<keyword evidence="3 7" id="KW-0812">Transmembrane</keyword>
<keyword evidence="2" id="KW-1003">Cell membrane</keyword>
<comment type="caution">
    <text evidence="9">The sequence shown here is derived from an EMBL/GenBank/DDBJ whole genome shotgun (WGS) entry which is preliminary data.</text>
</comment>
<dbReference type="RefSeq" id="WP_345052829.1">
    <property type="nucleotide sequence ID" value="NZ_BAABED010000001.1"/>
</dbReference>
<keyword evidence="10" id="KW-1185">Reference proteome</keyword>
<evidence type="ECO:0000256" key="5">
    <source>
        <dbReference type="ARBA" id="ARBA00022989"/>
    </source>
</evidence>
<name>A0ABV5UM78_9MICC</name>
<dbReference type="InterPro" id="IPR036938">
    <property type="entry name" value="PAP2/HPO_sf"/>
</dbReference>
<dbReference type="EMBL" id="JBHMBH010000012">
    <property type="protein sequence ID" value="MFB9713627.1"/>
    <property type="molecule type" value="Genomic_DNA"/>
</dbReference>
<keyword evidence="6 7" id="KW-0472">Membrane</keyword>
<evidence type="ECO:0000256" key="6">
    <source>
        <dbReference type="ARBA" id="ARBA00023136"/>
    </source>
</evidence>
<dbReference type="PANTHER" id="PTHR14969">
    <property type="entry name" value="SPHINGOSINE-1-PHOSPHATE PHOSPHOHYDROLASE"/>
    <property type="match status" value="1"/>
</dbReference>
<proteinExistence type="predicted"/>
<keyword evidence="5 7" id="KW-1133">Transmembrane helix</keyword>
<protein>
    <submittedName>
        <fullName evidence="9">Phosphatase PAP2 family protein</fullName>
    </submittedName>
</protein>
<evidence type="ECO:0000313" key="9">
    <source>
        <dbReference type="EMBL" id="MFB9713627.1"/>
    </source>
</evidence>
<dbReference type="SMART" id="SM00014">
    <property type="entry name" value="acidPPc"/>
    <property type="match status" value="1"/>
</dbReference>
<dbReference type="Pfam" id="PF01569">
    <property type="entry name" value="PAP2"/>
    <property type="match status" value="1"/>
</dbReference>
<dbReference type="InterPro" id="IPR000326">
    <property type="entry name" value="PAP2/HPO"/>
</dbReference>
<evidence type="ECO:0000256" key="7">
    <source>
        <dbReference type="SAM" id="Phobius"/>
    </source>
</evidence>
<gene>
    <name evidence="9" type="ORF">ACFFPI_05600</name>
</gene>
<feature type="transmembrane region" description="Helical" evidence="7">
    <location>
        <begin position="99"/>
        <end position="118"/>
    </location>
</feature>
<sequence length="199" mass="21370">MARILLPRRLAPGRTTVIAATLLAIAVILGVLLAGNRTPPFQALDDAWNGFAVTLHTLRSVAFSAVAGLTVMLLTHLLKWIIERPRPANANVATDTYSYPSGHVSATAAFVLVVALLIGRAWAWLLAIGSMLAMMVSRTYLAAHWATDVVGGACLASGVVLLLWLGFQNICIQENTDAHRAVSWKLSVASRKRHAGQRV</sequence>
<evidence type="ECO:0000256" key="3">
    <source>
        <dbReference type="ARBA" id="ARBA00022692"/>
    </source>
</evidence>
<dbReference type="Proteomes" id="UP001589536">
    <property type="component" value="Unassembled WGS sequence"/>
</dbReference>
<dbReference type="Gene3D" id="1.20.144.10">
    <property type="entry name" value="Phosphatidic acid phosphatase type 2/haloperoxidase"/>
    <property type="match status" value="1"/>
</dbReference>
<evidence type="ECO:0000259" key="8">
    <source>
        <dbReference type="SMART" id="SM00014"/>
    </source>
</evidence>
<accession>A0ABV5UM78</accession>
<evidence type="ECO:0000256" key="2">
    <source>
        <dbReference type="ARBA" id="ARBA00022475"/>
    </source>
</evidence>
<evidence type="ECO:0000256" key="4">
    <source>
        <dbReference type="ARBA" id="ARBA00022801"/>
    </source>
</evidence>